<dbReference type="PIRSF" id="PIRSF006157">
    <property type="entry name" value="Doxgns_DODA"/>
    <property type="match status" value="1"/>
</dbReference>
<keyword evidence="7" id="KW-0223">Dioxygenase</keyword>
<reference evidence="7 8" key="1">
    <citation type="submission" date="2014-07" db="EMBL/GenBank/DDBJ databases">
        <title>Draft genome sequence of Thalassospira profundimaris PR54-5.</title>
        <authorList>
            <person name="Lai Q."/>
            <person name="Shao Z."/>
        </authorList>
    </citation>
    <scope>NUCLEOTIDE SEQUENCE [LARGE SCALE GENOMIC DNA]</scope>
    <source>
        <strain evidence="7 8">PR54-5</strain>
    </source>
</reference>
<dbReference type="AlphaFoldDB" id="A0A367WKM8"/>
<dbReference type="SUPFAM" id="SSF53213">
    <property type="entry name" value="LigB-like"/>
    <property type="match status" value="1"/>
</dbReference>
<dbReference type="InterPro" id="IPR004183">
    <property type="entry name" value="Xdiol_dOase_suB"/>
</dbReference>
<dbReference type="Proteomes" id="UP000252255">
    <property type="component" value="Unassembled WGS sequence"/>
</dbReference>
<feature type="domain" description="Extradiol ring-cleavage dioxygenase class III enzyme subunit B" evidence="6">
    <location>
        <begin position="18"/>
        <end position="261"/>
    </location>
</feature>
<dbReference type="GO" id="GO:0008270">
    <property type="term" value="F:zinc ion binding"/>
    <property type="evidence" value="ECO:0007669"/>
    <property type="project" value="InterPro"/>
</dbReference>
<dbReference type="Gene3D" id="3.40.830.10">
    <property type="entry name" value="LigB-like"/>
    <property type="match status" value="1"/>
</dbReference>
<dbReference type="Pfam" id="PF02900">
    <property type="entry name" value="LigB"/>
    <property type="match status" value="1"/>
</dbReference>
<dbReference type="PANTHER" id="PTHR30096:SF0">
    <property type="entry name" value="4,5-DOPA DIOXYGENASE EXTRADIOL-LIKE PROTEIN"/>
    <property type="match status" value="1"/>
</dbReference>
<sequence length="275" mass="30257">MTEMSHNSGSTAKSLAPIFISHGSPMLVARQSTPAFDFFVGQLGPQTDGVRAILMVSAHWQTAEPTISTSARQETIHDFYGFPQPLYQLHYDVAGAPALAQQIADQIGLATDRTRGLDHGAWMPMILARPDADIPVFQLSMLGHGGPKEHYELGQKLRGLRDLGVLVVASGAMTHNLRVLDRNEGAIDPWAVEFTNWMIDRVRARDIDALLNYRSLAPHAVMAHPEDDHLMPLYVALGAASDDFEPDLLHDSYEFGNLAMTALRFYDQGEARIAA</sequence>
<keyword evidence="3" id="KW-0479">Metal-binding</keyword>
<comment type="caution">
    <text evidence="7">The sequence shown here is derived from an EMBL/GenBank/DDBJ whole genome shotgun (WGS) entry which is preliminary data.</text>
</comment>
<dbReference type="EMBL" id="JPWI01000019">
    <property type="protein sequence ID" value="RCK41988.1"/>
    <property type="molecule type" value="Genomic_DNA"/>
</dbReference>
<dbReference type="GO" id="GO:0008198">
    <property type="term" value="F:ferrous iron binding"/>
    <property type="evidence" value="ECO:0007669"/>
    <property type="project" value="InterPro"/>
</dbReference>
<keyword evidence="4" id="KW-0862">Zinc</keyword>
<accession>A0A367WKM8</accession>
<organism evidence="7 8">
    <name type="scientific">Thalassospira profundimaris</name>
    <dbReference type="NCBI Taxonomy" id="502049"/>
    <lineage>
        <taxon>Bacteria</taxon>
        <taxon>Pseudomonadati</taxon>
        <taxon>Pseudomonadota</taxon>
        <taxon>Alphaproteobacteria</taxon>
        <taxon>Rhodospirillales</taxon>
        <taxon>Thalassospiraceae</taxon>
        <taxon>Thalassospira</taxon>
    </lineage>
</organism>
<dbReference type="GO" id="GO:0016702">
    <property type="term" value="F:oxidoreductase activity, acting on single donors with incorporation of molecular oxygen, incorporation of two atoms of oxygen"/>
    <property type="evidence" value="ECO:0007669"/>
    <property type="project" value="UniProtKB-ARBA"/>
</dbReference>
<protein>
    <submittedName>
        <fullName evidence="7">Extradiol ring-cleavage dioxygenase</fullName>
    </submittedName>
</protein>
<dbReference type="RefSeq" id="WP_114100034.1">
    <property type="nucleotide sequence ID" value="NZ_JPWI01000019.1"/>
</dbReference>
<evidence type="ECO:0000256" key="3">
    <source>
        <dbReference type="ARBA" id="ARBA00022723"/>
    </source>
</evidence>
<proteinExistence type="inferred from homology"/>
<evidence type="ECO:0000313" key="8">
    <source>
        <dbReference type="Proteomes" id="UP000252255"/>
    </source>
</evidence>
<evidence type="ECO:0000313" key="7">
    <source>
        <dbReference type="EMBL" id="RCK41988.1"/>
    </source>
</evidence>
<name>A0A367WKM8_9PROT</name>
<evidence type="ECO:0000256" key="1">
    <source>
        <dbReference type="ARBA" id="ARBA00001947"/>
    </source>
</evidence>
<evidence type="ECO:0000256" key="4">
    <source>
        <dbReference type="ARBA" id="ARBA00022833"/>
    </source>
</evidence>
<comment type="cofactor">
    <cofactor evidence="1">
        <name>Zn(2+)</name>
        <dbReference type="ChEBI" id="CHEBI:29105"/>
    </cofactor>
</comment>
<dbReference type="OrthoDB" id="9790889at2"/>
<dbReference type="InterPro" id="IPR014436">
    <property type="entry name" value="Extradiol_dOase_DODA"/>
</dbReference>
<comment type="similarity">
    <text evidence="2">Belongs to the DODA-type extradiol aromatic ring-opening dioxygenase family.</text>
</comment>
<evidence type="ECO:0000259" key="6">
    <source>
        <dbReference type="Pfam" id="PF02900"/>
    </source>
</evidence>
<dbReference type="CDD" id="cd07363">
    <property type="entry name" value="45_DOPA_Dioxygenase"/>
    <property type="match status" value="1"/>
</dbReference>
<gene>
    <name evidence="7" type="ORF">TH30_21540</name>
</gene>
<evidence type="ECO:0000256" key="5">
    <source>
        <dbReference type="ARBA" id="ARBA00023002"/>
    </source>
</evidence>
<keyword evidence="5" id="KW-0560">Oxidoreductase</keyword>
<evidence type="ECO:0000256" key="2">
    <source>
        <dbReference type="ARBA" id="ARBA00007581"/>
    </source>
</evidence>
<dbReference type="PANTHER" id="PTHR30096">
    <property type="entry name" value="4,5-DOPA DIOXYGENASE EXTRADIOL-LIKE PROTEIN"/>
    <property type="match status" value="1"/>
</dbReference>